<evidence type="ECO:0000259" key="6">
    <source>
        <dbReference type="PROSITE" id="PS51387"/>
    </source>
</evidence>
<dbReference type="PANTHER" id="PTHR42973:SF39">
    <property type="entry name" value="FAD-BINDING PCMH-TYPE DOMAIN-CONTAINING PROTEIN"/>
    <property type="match status" value="1"/>
</dbReference>
<comment type="cofactor">
    <cofactor evidence="1">
        <name>FAD</name>
        <dbReference type="ChEBI" id="CHEBI:57692"/>
    </cofactor>
</comment>
<dbReference type="GO" id="GO:0071949">
    <property type="term" value="F:FAD binding"/>
    <property type="evidence" value="ECO:0007669"/>
    <property type="project" value="InterPro"/>
</dbReference>
<dbReference type="PANTHER" id="PTHR42973">
    <property type="entry name" value="BINDING OXIDOREDUCTASE, PUTATIVE (AFU_ORTHOLOGUE AFUA_1G17690)-RELATED"/>
    <property type="match status" value="1"/>
</dbReference>
<dbReference type="EMBL" id="KV750430">
    <property type="protein sequence ID" value="OCL04805.1"/>
    <property type="molecule type" value="Genomic_DNA"/>
</dbReference>
<dbReference type="InterPro" id="IPR016169">
    <property type="entry name" value="FAD-bd_PCMH_sub2"/>
</dbReference>
<feature type="non-terminal residue" evidence="7">
    <location>
        <position position="1"/>
    </location>
</feature>
<name>A0A8E2JPF7_9PEZI</name>
<keyword evidence="5" id="KW-0560">Oxidoreductase</keyword>
<dbReference type="Pfam" id="PF01565">
    <property type="entry name" value="FAD_binding_4"/>
    <property type="match status" value="1"/>
</dbReference>
<dbReference type="InterPro" id="IPR016166">
    <property type="entry name" value="FAD-bd_PCMH"/>
</dbReference>
<dbReference type="OrthoDB" id="415825at2759"/>
<protein>
    <submittedName>
        <fullName evidence="7">FAD-binding domain-containing protein</fullName>
    </submittedName>
</protein>
<evidence type="ECO:0000313" key="8">
    <source>
        <dbReference type="Proteomes" id="UP000250140"/>
    </source>
</evidence>
<keyword evidence="4" id="KW-0274">FAD</keyword>
<dbReference type="InterPro" id="IPR036318">
    <property type="entry name" value="FAD-bd_PCMH-like_sf"/>
</dbReference>
<dbReference type="GO" id="GO:0016491">
    <property type="term" value="F:oxidoreductase activity"/>
    <property type="evidence" value="ECO:0007669"/>
    <property type="project" value="UniProtKB-KW"/>
</dbReference>
<dbReference type="InterPro" id="IPR050416">
    <property type="entry name" value="FAD-linked_Oxidoreductase"/>
</dbReference>
<evidence type="ECO:0000256" key="2">
    <source>
        <dbReference type="ARBA" id="ARBA00005466"/>
    </source>
</evidence>
<dbReference type="AlphaFoldDB" id="A0A8E2JPF7"/>
<reference evidence="7 8" key="1">
    <citation type="journal article" date="2016" name="Nat. Commun.">
        <title>Ectomycorrhizal ecology is imprinted in the genome of the dominant symbiotic fungus Cenococcum geophilum.</title>
        <authorList>
            <consortium name="DOE Joint Genome Institute"/>
            <person name="Peter M."/>
            <person name="Kohler A."/>
            <person name="Ohm R.A."/>
            <person name="Kuo A."/>
            <person name="Krutzmann J."/>
            <person name="Morin E."/>
            <person name="Arend M."/>
            <person name="Barry K.W."/>
            <person name="Binder M."/>
            <person name="Choi C."/>
            <person name="Clum A."/>
            <person name="Copeland A."/>
            <person name="Grisel N."/>
            <person name="Haridas S."/>
            <person name="Kipfer T."/>
            <person name="LaButti K."/>
            <person name="Lindquist E."/>
            <person name="Lipzen A."/>
            <person name="Maire R."/>
            <person name="Meier B."/>
            <person name="Mihaltcheva S."/>
            <person name="Molinier V."/>
            <person name="Murat C."/>
            <person name="Poggeler S."/>
            <person name="Quandt C.A."/>
            <person name="Sperisen C."/>
            <person name="Tritt A."/>
            <person name="Tisserant E."/>
            <person name="Crous P.W."/>
            <person name="Henrissat B."/>
            <person name="Nehls U."/>
            <person name="Egli S."/>
            <person name="Spatafora J.W."/>
            <person name="Grigoriev I.V."/>
            <person name="Martin F.M."/>
        </authorList>
    </citation>
    <scope>NUCLEOTIDE SEQUENCE [LARGE SCALE GENOMIC DNA]</scope>
    <source>
        <strain evidence="7 8">CBS 207.34</strain>
    </source>
</reference>
<sequence>VPYLVQNGGNDWGTTFTLDKSGIVIHFDQLRSVDFSSDRTQMTVGGGALICDVVPAAAARNDLVLTRTCNCVGALGAILGGGPNRMDQYGLAVDDFPSINLVKADGQAATVTALSGLELWWALRGAEPSFGVVTSAVPKA</sequence>
<evidence type="ECO:0000256" key="5">
    <source>
        <dbReference type="ARBA" id="ARBA00023002"/>
    </source>
</evidence>
<feature type="domain" description="FAD-binding PCMH-type" evidence="6">
    <location>
        <begin position="1"/>
        <end position="140"/>
    </location>
</feature>
<keyword evidence="8" id="KW-1185">Reference proteome</keyword>
<accession>A0A8E2JPF7</accession>
<organism evidence="7 8">
    <name type="scientific">Glonium stellatum</name>
    <dbReference type="NCBI Taxonomy" id="574774"/>
    <lineage>
        <taxon>Eukaryota</taxon>
        <taxon>Fungi</taxon>
        <taxon>Dikarya</taxon>
        <taxon>Ascomycota</taxon>
        <taxon>Pezizomycotina</taxon>
        <taxon>Dothideomycetes</taxon>
        <taxon>Pleosporomycetidae</taxon>
        <taxon>Gloniales</taxon>
        <taxon>Gloniaceae</taxon>
        <taxon>Glonium</taxon>
    </lineage>
</organism>
<evidence type="ECO:0000256" key="3">
    <source>
        <dbReference type="ARBA" id="ARBA00022630"/>
    </source>
</evidence>
<evidence type="ECO:0000313" key="7">
    <source>
        <dbReference type="EMBL" id="OCL04805.1"/>
    </source>
</evidence>
<proteinExistence type="inferred from homology"/>
<keyword evidence="3" id="KW-0285">Flavoprotein</keyword>
<comment type="similarity">
    <text evidence="2">Belongs to the oxygen-dependent FAD-linked oxidoreductase family.</text>
</comment>
<dbReference type="SUPFAM" id="SSF56176">
    <property type="entry name" value="FAD-binding/transporter-associated domain-like"/>
    <property type="match status" value="1"/>
</dbReference>
<dbReference type="Proteomes" id="UP000250140">
    <property type="component" value="Unassembled WGS sequence"/>
</dbReference>
<evidence type="ECO:0000256" key="1">
    <source>
        <dbReference type="ARBA" id="ARBA00001974"/>
    </source>
</evidence>
<gene>
    <name evidence="7" type="ORF">AOQ84DRAFT_415331</name>
</gene>
<dbReference type="PROSITE" id="PS51387">
    <property type="entry name" value="FAD_PCMH"/>
    <property type="match status" value="1"/>
</dbReference>
<dbReference type="Gene3D" id="3.30.465.10">
    <property type="match status" value="1"/>
</dbReference>
<dbReference type="InterPro" id="IPR006094">
    <property type="entry name" value="Oxid_FAD_bind_N"/>
</dbReference>
<evidence type="ECO:0000256" key="4">
    <source>
        <dbReference type="ARBA" id="ARBA00022827"/>
    </source>
</evidence>